<dbReference type="Proteomes" id="UP000277928">
    <property type="component" value="Unassembled WGS sequence"/>
</dbReference>
<keyword evidence="3" id="KW-1185">Reference proteome</keyword>
<evidence type="ECO:0000313" key="2">
    <source>
        <dbReference type="EMBL" id="VDK68399.1"/>
    </source>
</evidence>
<feature type="compositionally biased region" description="Polar residues" evidence="1">
    <location>
        <begin position="13"/>
        <end position="22"/>
    </location>
</feature>
<accession>A0A3P6S913</accession>
<proteinExistence type="predicted"/>
<evidence type="ECO:0000256" key="1">
    <source>
        <dbReference type="SAM" id="MobiDB-lite"/>
    </source>
</evidence>
<dbReference type="EMBL" id="UYRX01000010">
    <property type="protein sequence ID" value="VDK68399.1"/>
    <property type="molecule type" value="Genomic_DNA"/>
</dbReference>
<dbReference type="AlphaFoldDB" id="A0A3P6S913"/>
<feature type="region of interest" description="Disordered" evidence="1">
    <location>
        <begin position="1"/>
        <end position="43"/>
    </location>
</feature>
<name>A0A3P6S913_LITSI</name>
<gene>
    <name evidence="2" type="ORF">NLS_LOCUS410</name>
</gene>
<organism evidence="2 3">
    <name type="scientific">Litomosoides sigmodontis</name>
    <name type="common">Filarial nematode worm</name>
    <dbReference type="NCBI Taxonomy" id="42156"/>
    <lineage>
        <taxon>Eukaryota</taxon>
        <taxon>Metazoa</taxon>
        <taxon>Ecdysozoa</taxon>
        <taxon>Nematoda</taxon>
        <taxon>Chromadorea</taxon>
        <taxon>Rhabditida</taxon>
        <taxon>Spirurina</taxon>
        <taxon>Spiruromorpha</taxon>
        <taxon>Filarioidea</taxon>
        <taxon>Onchocercidae</taxon>
        <taxon>Litomosoides</taxon>
    </lineage>
</organism>
<protein>
    <submittedName>
        <fullName evidence="2">Uncharacterized protein</fullName>
    </submittedName>
</protein>
<evidence type="ECO:0000313" key="3">
    <source>
        <dbReference type="Proteomes" id="UP000277928"/>
    </source>
</evidence>
<sequence>MRRSTTHFHEPLQPTSSIQPILSNGYPKLHNPRLSTTPTTFTAHTTSRCHGTRICLIPWATSVALRLNEKAEFSANRKTSTSEPEEALK</sequence>
<reference evidence="2 3" key="1">
    <citation type="submission" date="2018-08" db="EMBL/GenBank/DDBJ databases">
        <authorList>
            <person name="Laetsch R D."/>
            <person name="Stevens L."/>
            <person name="Kumar S."/>
            <person name="Blaxter L. M."/>
        </authorList>
    </citation>
    <scope>NUCLEOTIDE SEQUENCE [LARGE SCALE GENOMIC DNA]</scope>
</reference>